<protein>
    <submittedName>
        <fullName evidence="1">Uncharacterized protein</fullName>
    </submittedName>
</protein>
<gene>
    <name evidence="1" type="ORF">IAB46_13830</name>
</gene>
<dbReference type="AlphaFoldDB" id="A0A9D1F6K9"/>
<accession>A0A9D1F6K9</accession>
<name>A0A9D1F6K9_9FIRM</name>
<organism evidence="1 2">
    <name type="scientific">Candidatus Scybalocola faecigallinarum</name>
    <dbReference type="NCBI Taxonomy" id="2840941"/>
    <lineage>
        <taxon>Bacteria</taxon>
        <taxon>Bacillati</taxon>
        <taxon>Bacillota</taxon>
        <taxon>Clostridia</taxon>
        <taxon>Lachnospirales</taxon>
        <taxon>Lachnospiraceae</taxon>
        <taxon>Lachnospiraceae incertae sedis</taxon>
        <taxon>Candidatus Scybalocola (ex Gilroy et al. 2021)</taxon>
    </lineage>
</organism>
<proteinExistence type="predicted"/>
<evidence type="ECO:0000313" key="2">
    <source>
        <dbReference type="Proteomes" id="UP000823927"/>
    </source>
</evidence>
<dbReference type="EMBL" id="DVIT01000059">
    <property type="protein sequence ID" value="HIS48603.1"/>
    <property type="molecule type" value="Genomic_DNA"/>
</dbReference>
<evidence type="ECO:0000313" key="1">
    <source>
        <dbReference type="EMBL" id="HIS48603.1"/>
    </source>
</evidence>
<sequence length="211" mass="24670">MKKIRFPLEMAGGKMVKELDELQEYFDLEKALEYFQNRKLQKWLENTYNDDILEELEELTGDEDDFIERFTEALGVESQTVQLDVKEILDKAHLKEKLKRSFTEEEVEKMVESSADSQEKLEKLIEDGKKKIYLLDGTYKISRNVKNIEFIGVGDSKVEIEEKDGHRFLEQGLQFSGISPADEESDKMMALNARSIFQNFLKLLELSLERI</sequence>
<reference evidence="1" key="1">
    <citation type="submission" date="2020-10" db="EMBL/GenBank/DDBJ databases">
        <authorList>
            <person name="Gilroy R."/>
        </authorList>
    </citation>
    <scope>NUCLEOTIDE SEQUENCE</scope>
    <source>
        <strain evidence="1">CHK178-757</strain>
    </source>
</reference>
<comment type="caution">
    <text evidence="1">The sequence shown here is derived from an EMBL/GenBank/DDBJ whole genome shotgun (WGS) entry which is preliminary data.</text>
</comment>
<reference evidence="1" key="2">
    <citation type="journal article" date="2021" name="PeerJ">
        <title>Extensive microbial diversity within the chicken gut microbiome revealed by metagenomics and culture.</title>
        <authorList>
            <person name="Gilroy R."/>
            <person name="Ravi A."/>
            <person name="Getino M."/>
            <person name="Pursley I."/>
            <person name="Horton D.L."/>
            <person name="Alikhan N.F."/>
            <person name="Baker D."/>
            <person name="Gharbi K."/>
            <person name="Hall N."/>
            <person name="Watson M."/>
            <person name="Adriaenssens E.M."/>
            <person name="Foster-Nyarko E."/>
            <person name="Jarju S."/>
            <person name="Secka A."/>
            <person name="Antonio M."/>
            <person name="Oren A."/>
            <person name="Chaudhuri R.R."/>
            <person name="La Ragione R."/>
            <person name="Hildebrand F."/>
            <person name="Pallen M.J."/>
        </authorList>
    </citation>
    <scope>NUCLEOTIDE SEQUENCE</scope>
    <source>
        <strain evidence="1">CHK178-757</strain>
    </source>
</reference>
<dbReference type="Proteomes" id="UP000823927">
    <property type="component" value="Unassembled WGS sequence"/>
</dbReference>